<name>A0A812JUN9_SYMPI</name>
<dbReference type="InterPro" id="IPR013783">
    <property type="entry name" value="Ig-like_fold"/>
</dbReference>
<reference evidence="2" key="1">
    <citation type="submission" date="2021-02" db="EMBL/GenBank/DDBJ databases">
        <authorList>
            <person name="Dougan E. K."/>
            <person name="Rhodes N."/>
            <person name="Thang M."/>
            <person name="Chan C."/>
        </authorList>
    </citation>
    <scope>NUCLEOTIDE SEQUENCE</scope>
</reference>
<comment type="caution">
    <text evidence="2">The sequence shown here is derived from an EMBL/GenBank/DDBJ whole genome shotgun (WGS) entry which is preliminary data.</text>
</comment>
<feature type="domain" description="Nbr1 FW" evidence="1">
    <location>
        <begin position="185"/>
        <end position="268"/>
    </location>
</feature>
<evidence type="ECO:0000313" key="3">
    <source>
        <dbReference type="Proteomes" id="UP000649617"/>
    </source>
</evidence>
<dbReference type="Gene3D" id="2.60.40.10">
    <property type="entry name" value="Immunoglobulins"/>
    <property type="match status" value="2"/>
</dbReference>
<proteinExistence type="predicted"/>
<dbReference type="InterPro" id="IPR032350">
    <property type="entry name" value="Nbr1_FW"/>
</dbReference>
<dbReference type="Pfam" id="PF16158">
    <property type="entry name" value="N_BRCA1_IG"/>
    <property type="match status" value="1"/>
</dbReference>
<sequence length="274" mass="29910">MGKVTFSKRASRISSVTFNATFTNTGSTPWSSAVLQAVHGSDMGVSSLPLAAVVEPGADYKVSVRLRLPQADEDAIPTSMWALSMGDRVFGPLLLLELEQQEDVSLDSLLQQAQQTVEGQHEISARVHEAPKLFLEDEVFREDPVKVRDVSEDWANDLANFGMAQAYQIGSIAVSKSLPARMASFDLLVHLTNTGRQDWPEKTALRLVSGRSLGCEVLPITEKVSPGASANVHMKLQVPTQDDPAETVQDSVWALADDNQFFGPLLILELRHVS</sequence>
<organism evidence="2 3">
    <name type="scientific">Symbiodinium pilosum</name>
    <name type="common">Dinoflagellate</name>
    <dbReference type="NCBI Taxonomy" id="2952"/>
    <lineage>
        <taxon>Eukaryota</taxon>
        <taxon>Sar</taxon>
        <taxon>Alveolata</taxon>
        <taxon>Dinophyceae</taxon>
        <taxon>Suessiales</taxon>
        <taxon>Symbiodiniaceae</taxon>
        <taxon>Symbiodinium</taxon>
    </lineage>
</organism>
<gene>
    <name evidence="2" type="primary">KCNF1</name>
    <name evidence="2" type="ORF">SPIL2461_LOCUS2602</name>
</gene>
<accession>A0A812JUN9</accession>
<dbReference type="EMBL" id="CAJNIZ010002880">
    <property type="protein sequence ID" value="CAE7215928.1"/>
    <property type="molecule type" value="Genomic_DNA"/>
</dbReference>
<protein>
    <submittedName>
        <fullName evidence="2">KCNF1 protein</fullName>
    </submittedName>
</protein>
<dbReference type="Proteomes" id="UP000649617">
    <property type="component" value="Unassembled WGS sequence"/>
</dbReference>
<evidence type="ECO:0000313" key="2">
    <source>
        <dbReference type="EMBL" id="CAE7215928.1"/>
    </source>
</evidence>
<keyword evidence="3" id="KW-1185">Reference proteome</keyword>
<dbReference type="OrthoDB" id="661148at2759"/>
<dbReference type="AlphaFoldDB" id="A0A812JUN9"/>
<evidence type="ECO:0000259" key="1">
    <source>
        <dbReference type="Pfam" id="PF16158"/>
    </source>
</evidence>